<dbReference type="Pfam" id="PF13738">
    <property type="entry name" value="Pyr_redox_3"/>
    <property type="match status" value="1"/>
</dbReference>
<dbReference type="AlphaFoldDB" id="A0A544YPB4"/>
<dbReference type="PANTHER" id="PTHR43539:SF78">
    <property type="entry name" value="FLAVIN-CONTAINING MONOOXYGENASE"/>
    <property type="match status" value="1"/>
</dbReference>
<dbReference type="GO" id="GO:0050660">
    <property type="term" value="F:flavin adenine dinucleotide binding"/>
    <property type="evidence" value="ECO:0007669"/>
    <property type="project" value="InterPro"/>
</dbReference>
<dbReference type="PANTHER" id="PTHR43539">
    <property type="entry name" value="FLAVIN-BINDING MONOOXYGENASE-LIKE PROTEIN (AFU_ORTHOLOGUE AFUA_4G09220)"/>
    <property type="match status" value="1"/>
</dbReference>
<dbReference type="PRINTS" id="PR00368">
    <property type="entry name" value="FADPNR"/>
</dbReference>
<name>A0A544YPB4_9ACTN</name>
<dbReference type="InterPro" id="IPR050982">
    <property type="entry name" value="Auxin_biosynth/cation_transpt"/>
</dbReference>
<evidence type="ECO:0000313" key="2">
    <source>
        <dbReference type="EMBL" id="TQS18618.1"/>
    </source>
</evidence>
<keyword evidence="1" id="KW-0560">Oxidoreductase</keyword>
<dbReference type="RefSeq" id="WP_142621575.1">
    <property type="nucleotide sequence ID" value="NZ_VIRM01000031.1"/>
</dbReference>
<dbReference type="PIRSF" id="PIRSF000332">
    <property type="entry name" value="FMO"/>
    <property type="match status" value="1"/>
</dbReference>
<proteinExistence type="predicted"/>
<dbReference type="EMBL" id="VIRM01000031">
    <property type="protein sequence ID" value="TQS18618.1"/>
    <property type="molecule type" value="Genomic_DNA"/>
</dbReference>
<accession>A0A544YPB4</accession>
<protein>
    <submittedName>
        <fullName evidence="2">NAD(P)/FAD-dependent oxidoreductase</fullName>
    </submittedName>
</protein>
<dbReference type="SUPFAM" id="SSF51905">
    <property type="entry name" value="FAD/NAD(P)-binding domain"/>
    <property type="match status" value="2"/>
</dbReference>
<gene>
    <name evidence="2" type="ORF">FLX08_24070</name>
</gene>
<dbReference type="InterPro" id="IPR000960">
    <property type="entry name" value="Flavin_mOase"/>
</dbReference>
<dbReference type="InterPro" id="IPR036188">
    <property type="entry name" value="FAD/NAD-bd_sf"/>
</dbReference>
<dbReference type="GO" id="GO:0004497">
    <property type="term" value="F:monooxygenase activity"/>
    <property type="evidence" value="ECO:0007669"/>
    <property type="project" value="TreeGrafter"/>
</dbReference>
<dbReference type="GO" id="GO:0050661">
    <property type="term" value="F:NADP binding"/>
    <property type="evidence" value="ECO:0007669"/>
    <property type="project" value="InterPro"/>
</dbReference>
<comment type="caution">
    <text evidence="2">The sequence shown here is derived from an EMBL/GenBank/DDBJ whole genome shotgun (WGS) entry which is preliminary data.</text>
</comment>
<dbReference type="PRINTS" id="PR00469">
    <property type="entry name" value="PNDRDTASEII"/>
</dbReference>
<sequence>MDQIEVAVIGGGQSGLATANALRRHGLKPVILEASQQPAGSWPRYYDSLTLFSPARYSSLPGMPFSGGDPDRYPHRDEVIDYLTAYAARLDADIRTGARVAEVSAEGEGFGITLQDGSRLAARAVVAASGTFGNPYRPALPGLGNFTGTVLHAADYRAPEPFAGQRVVVVGAGNSAVQIAAELATVARVTLATRAPVRFARQHLLGRDLHFWLTVTGLDTAPLGRLLRTPPTQPVLDDGRYRSALNASAPDRRALFTEAGDSKVTWADGTTEQVDAIVLATGYRPDLPYLAGLGALDAAGRPLHRDGASLTHPLLAYVGLEWQRSLSSNSLRGVGRDAARAARRLAARLRR</sequence>
<reference evidence="2 3" key="1">
    <citation type="submission" date="2019-07" db="EMBL/GenBank/DDBJ databases">
        <title>Microbispora hainanensis DSM 45428.</title>
        <authorList>
            <person name="Thawai C."/>
        </authorList>
    </citation>
    <scope>NUCLEOTIDE SEQUENCE [LARGE SCALE GENOMIC DNA]</scope>
    <source>
        <strain evidence="2 3">DSM 45428</strain>
    </source>
</reference>
<dbReference type="Proteomes" id="UP000316541">
    <property type="component" value="Unassembled WGS sequence"/>
</dbReference>
<evidence type="ECO:0000313" key="3">
    <source>
        <dbReference type="Proteomes" id="UP000316541"/>
    </source>
</evidence>
<organism evidence="2 3">
    <name type="scientific">Microbispora hainanensis</name>
    <dbReference type="NCBI Taxonomy" id="568844"/>
    <lineage>
        <taxon>Bacteria</taxon>
        <taxon>Bacillati</taxon>
        <taxon>Actinomycetota</taxon>
        <taxon>Actinomycetes</taxon>
        <taxon>Streptosporangiales</taxon>
        <taxon>Streptosporangiaceae</taxon>
        <taxon>Microbispora</taxon>
    </lineage>
</organism>
<dbReference type="Gene3D" id="3.50.50.60">
    <property type="entry name" value="FAD/NAD(P)-binding domain"/>
    <property type="match status" value="1"/>
</dbReference>
<evidence type="ECO:0000256" key="1">
    <source>
        <dbReference type="ARBA" id="ARBA00023002"/>
    </source>
</evidence>